<comment type="subcellular location">
    <subcellularLocation>
        <location evidence="4">Membrane</location>
        <topology evidence="4">Multi-pass membrane protein</topology>
    </subcellularLocation>
</comment>
<evidence type="ECO:0000256" key="3">
    <source>
        <dbReference type="ARBA" id="ARBA00023136"/>
    </source>
</evidence>
<feature type="transmembrane region" description="Helical" evidence="4">
    <location>
        <begin position="132"/>
        <end position="152"/>
    </location>
</feature>
<evidence type="ECO:0000256" key="4">
    <source>
        <dbReference type="RuleBase" id="RU367022"/>
    </source>
</evidence>
<dbReference type="AlphaFoldDB" id="A5DTM1"/>
<dbReference type="eggNOG" id="KOG3386">
    <property type="taxonomic scope" value="Eukaryota"/>
</dbReference>
<evidence type="ECO:0000256" key="2">
    <source>
        <dbReference type="ARBA" id="ARBA00022989"/>
    </source>
</evidence>
<name>A5DTM1_LODEL</name>
<dbReference type="OMA" id="DITEYCH"/>
<dbReference type="GO" id="GO:0005375">
    <property type="term" value="F:copper ion transmembrane transporter activity"/>
    <property type="evidence" value="ECO:0007669"/>
    <property type="project" value="UniProtKB-UniRule"/>
</dbReference>
<keyword evidence="4" id="KW-0186">Copper</keyword>
<feature type="transmembrane region" description="Helical" evidence="4">
    <location>
        <begin position="60"/>
        <end position="80"/>
    </location>
</feature>
<accession>A5DTM1</accession>
<keyword evidence="4" id="KW-0187">Copper transport</keyword>
<evidence type="ECO:0000313" key="6">
    <source>
        <dbReference type="Proteomes" id="UP000001996"/>
    </source>
</evidence>
<keyword evidence="4" id="KW-0813">Transport</keyword>
<dbReference type="HOGENOM" id="CLU_079690_4_0_1"/>
<proteinExistence type="inferred from homology"/>
<dbReference type="OrthoDB" id="161814at2759"/>
<keyword evidence="1 4" id="KW-0812">Transmembrane</keyword>
<evidence type="ECO:0000256" key="1">
    <source>
        <dbReference type="ARBA" id="ARBA00022692"/>
    </source>
</evidence>
<dbReference type="KEGG" id="lel:PVL30_000680"/>
<organism evidence="5 6">
    <name type="scientific">Lodderomyces elongisporus (strain ATCC 11503 / CBS 2605 / JCM 1781 / NBRC 1676 / NRRL YB-4239)</name>
    <name type="common">Yeast</name>
    <name type="synonym">Saccharomyces elongisporus</name>
    <dbReference type="NCBI Taxonomy" id="379508"/>
    <lineage>
        <taxon>Eukaryota</taxon>
        <taxon>Fungi</taxon>
        <taxon>Dikarya</taxon>
        <taxon>Ascomycota</taxon>
        <taxon>Saccharomycotina</taxon>
        <taxon>Pichiomycetes</taxon>
        <taxon>Debaryomycetaceae</taxon>
        <taxon>Candida/Lodderomyces clade</taxon>
        <taxon>Lodderomyces</taxon>
    </lineage>
</organism>
<dbReference type="InParanoid" id="A5DTM1"/>
<keyword evidence="6" id="KW-1185">Reference proteome</keyword>
<feature type="transmembrane region" description="Helical" evidence="4">
    <location>
        <begin position="106"/>
        <end position="126"/>
    </location>
</feature>
<dbReference type="Pfam" id="PF04145">
    <property type="entry name" value="Ctr"/>
    <property type="match status" value="2"/>
</dbReference>
<dbReference type="InterPro" id="IPR007274">
    <property type="entry name" value="Cop_transporter"/>
</dbReference>
<evidence type="ECO:0000313" key="5">
    <source>
        <dbReference type="EMBL" id="EDK42529.1"/>
    </source>
</evidence>
<comment type="similarity">
    <text evidence="4">Belongs to the copper transporter (Ctr) (TC 1.A.56) family. SLC31A subfamily.</text>
</comment>
<keyword evidence="4" id="KW-0406">Ion transport</keyword>
<dbReference type="PANTHER" id="PTHR12483">
    <property type="entry name" value="SOLUTE CARRIER FAMILY 31 COPPER TRANSPORTERS"/>
    <property type="match status" value="1"/>
</dbReference>
<dbReference type="GeneID" id="5235456"/>
<protein>
    <recommendedName>
        <fullName evidence="4">Copper transport protein</fullName>
    </recommendedName>
</protein>
<keyword evidence="2 4" id="KW-1133">Transmembrane helix</keyword>
<dbReference type="PANTHER" id="PTHR12483:SF115">
    <property type="entry name" value="COPPER TRANSPORT PROTEIN"/>
    <property type="match status" value="1"/>
</dbReference>
<reference evidence="5 6" key="1">
    <citation type="journal article" date="2009" name="Nature">
        <title>Evolution of pathogenicity and sexual reproduction in eight Candida genomes.</title>
        <authorList>
            <person name="Butler G."/>
            <person name="Rasmussen M.D."/>
            <person name="Lin M.F."/>
            <person name="Santos M.A."/>
            <person name="Sakthikumar S."/>
            <person name="Munro C.A."/>
            <person name="Rheinbay E."/>
            <person name="Grabherr M."/>
            <person name="Forche A."/>
            <person name="Reedy J.L."/>
            <person name="Agrafioti I."/>
            <person name="Arnaud M.B."/>
            <person name="Bates S."/>
            <person name="Brown A.J."/>
            <person name="Brunke S."/>
            <person name="Costanzo M.C."/>
            <person name="Fitzpatrick D.A."/>
            <person name="de Groot P.W."/>
            <person name="Harris D."/>
            <person name="Hoyer L.L."/>
            <person name="Hube B."/>
            <person name="Klis F.M."/>
            <person name="Kodira C."/>
            <person name="Lennard N."/>
            <person name="Logue M.E."/>
            <person name="Martin R."/>
            <person name="Neiman A.M."/>
            <person name="Nikolaou E."/>
            <person name="Quail M.A."/>
            <person name="Quinn J."/>
            <person name="Santos M.C."/>
            <person name="Schmitzberger F.F."/>
            <person name="Sherlock G."/>
            <person name="Shah P."/>
            <person name="Silverstein K.A."/>
            <person name="Skrzypek M.S."/>
            <person name="Soll D."/>
            <person name="Staggs R."/>
            <person name="Stansfield I."/>
            <person name="Stumpf M.P."/>
            <person name="Sudbery P.E."/>
            <person name="Srikantha T."/>
            <person name="Zeng Q."/>
            <person name="Berman J."/>
            <person name="Berriman M."/>
            <person name="Heitman J."/>
            <person name="Gow N.A."/>
            <person name="Lorenz M.C."/>
            <person name="Birren B.W."/>
            <person name="Kellis M."/>
            <person name="Cuomo C.A."/>
        </authorList>
    </citation>
    <scope>NUCLEOTIDE SEQUENCE [LARGE SCALE GENOMIC DNA]</scope>
    <source>
        <strain evidence="6">ATCC 11503 / BCRC 21390 / CBS 2605 / JCM 1781 / NBRC 1676 / NRRL YB-4239</strain>
    </source>
</reference>
<dbReference type="VEuPathDB" id="FungiDB:LELG_00707"/>
<dbReference type="Proteomes" id="UP000001996">
    <property type="component" value="Unassembled WGS sequence"/>
</dbReference>
<dbReference type="EMBL" id="CH981524">
    <property type="protein sequence ID" value="EDK42529.1"/>
    <property type="molecule type" value="Genomic_DNA"/>
</dbReference>
<sequence length="165" mass="18475">MSQEILMTHQASHNHAMGDMGHDMPGMPGMGGERCAMNMIFTWDWHNTCVVFEWWHIKTYAGFIASFFAIVALGVGYEYIKTLFGNWERSSIASGVSTSQQKRFKLYRGIIYGVQVFYSFWLMLVFMTYNGWLMIAVAMGAGIGNYICGGTGGSTDAISRSMSCH</sequence>
<dbReference type="GO" id="GO:0000329">
    <property type="term" value="C:fungal-type vacuole membrane"/>
    <property type="evidence" value="ECO:0007669"/>
    <property type="project" value="TreeGrafter"/>
</dbReference>
<dbReference type="STRING" id="379508.A5DTM1"/>
<dbReference type="FunCoup" id="A5DTM1">
    <property type="interactions" value="511"/>
</dbReference>
<gene>
    <name evidence="5" type="ORF">LELG_00707</name>
</gene>
<keyword evidence="3 4" id="KW-0472">Membrane</keyword>